<reference evidence="1" key="1">
    <citation type="submission" date="2021-05" db="EMBL/GenBank/DDBJ databases">
        <authorList>
            <person name="Alioto T."/>
            <person name="Alioto T."/>
            <person name="Gomez Garrido J."/>
        </authorList>
    </citation>
    <scope>NUCLEOTIDE SEQUENCE</scope>
</reference>
<protein>
    <submittedName>
        <fullName evidence="1">Uncharacterized protein</fullName>
    </submittedName>
</protein>
<accession>A0A8D8T1E5</accession>
<evidence type="ECO:0000313" key="1">
    <source>
        <dbReference type="EMBL" id="CAG6677970.1"/>
    </source>
</evidence>
<dbReference type="EMBL" id="HBUF01582496">
    <property type="protein sequence ID" value="CAG6770684.1"/>
    <property type="molecule type" value="Transcribed_RNA"/>
</dbReference>
<dbReference type="EMBL" id="HBUF01582494">
    <property type="protein sequence ID" value="CAG6770682.1"/>
    <property type="molecule type" value="Transcribed_RNA"/>
</dbReference>
<name>A0A8D8T1E5_9HEMI</name>
<dbReference type="EMBL" id="HBUF01244260">
    <property type="protein sequence ID" value="CAG6677968.1"/>
    <property type="molecule type" value="Transcribed_RNA"/>
</dbReference>
<proteinExistence type="predicted"/>
<dbReference type="AlphaFoldDB" id="A0A8D8T1E5"/>
<dbReference type="EMBL" id="HBUF01416012">
    <property type="protein sequence ID" value="CAG6739894.1"/>
    <property type="molecule type" value="Transcribed_RNA"/>
</dbReference>
<dbReference type="EMBL" id="HBUF01416011">
    <property type="protein sequence ID" value="CAG6739893.1"/>
    <property type="molecule type" value="Transcribed_RNA"/>
</dbReference>
<dbReference type="EMBL" id="HBUF01244262">
    <property type="protein sequence ID" value="CAG6677970.1"/>
    <property type="molecule type" value="Transcribed_RNA"/>
</dbReference>
<dbReference type="EMBL" id="HBUF01244261">
    <property type="protein sequence ID" value="CAG6677969.1"/>
    <property type="molecule type" value="Transcribed_RNA"/>
</dbReference>
<organism evidence="1">
    <name type="scientific">Cacopsylla melanoneura</name>
    <dbReference type="NCBI Taxonomy" id="428564"/>
    <lineage>
        <taxon>Eukaryota</taxon>
        <taxon>Metazoa</taxon>
        <taxon>Ecdysozoa</taxon>
        <taxon>Arthropoda</taxon>
        <taxon>Hexapoda</taxon>
        <taxon>Insecta</taxon>
        <taxon>Pterygota</taxon>
        <taxon>Neoptera</taxon>
        <taxon>Paraneoptera</taxon>
        <taxon>Hemiptera</taxon>
        <taxon>Sternorrhyncha</taxon>
        <taxon>Psylloidea</taxon>
        <taxon>Psyllidae</taxon>
        <taxon>Psyllinae</taxon>
        <taxon>Cacopsylla</taxon>
    </lineage>
</organism>
<dbReference type="EMBL" id="HBUF01582495">
    <property type="protein sequence ID" value="CAG6770683.1"/>
    <property type="molecule type" value="Transcribed_RNA"/>
</dbReference>
<sequence length="408" mass="46594">MNEDDLGDLVEVSSHNMFEPLRCPHSDDNDEITGMLHQTFRMITMQDNTLVSCCHETCMQWEITDNTVQLVRCVVKPGTSPWLMTNLLSLEDGFHFLTSQMNGAQSKIAVHHIDLHGPLCELVVDHLIVEIIPLSLNHFLDPCQSNDLRVYSMKRPTLYLQLNLPNTHYLCMKKLPHVDSVVVILYEHHVELWNITDQACSLLSQYEFQSVYPAVEMEMIDNSKLIIMSEESGLQAETLLCINNNFKVISESPIPDRIEGDLVCPFSNSTVITVTPGSDRMGQYIENYMIHSLVKNKSCKFALGLYADERYSLFCQMVPNTLDIVVFTTHAKFFKFRISDDLAHLIKYAELRKNARIIAQAHRTLSSHFRSIPVEICLKIIALTDPNLHAEKARRIGSLYFCKPSCDD</sequence>